<feature type="coiled-coil region" evidence="1">
    <location>
        <begin position="377"/>
        <end position="437"/>
    </location>
</feature>
<dbReference type="GO" id="GO:0005815">
    <property type="term" value="C:microtubule organizing center"/>
    <property type="evidence" value="ECO:0007669"/>
    <property type="project" value="TreeGrafter"/>
</dbReference>
<dbReference type="EMBL" id="JABANO010036882">
    <property type="protein sequence ID" value="KAF4701081.1"/>
    <property type="molecule type" value="Genomic_DNA"/>
</dbReference>
<sequence>MTHTVQPDEPSGVPDLSEPHTWRLSIELKALTLSTQAAMAFARYHLPPPLASLFNPSLCVFTTHPAVMCRRNTNTHLPNAFRAYTLPALSVDRLREGMLQGAVICIEICHKDKFRSDEVIATTSIHLEEVLDAPLSDEGGCRCLSMDLPLLASPSNQSVTGPARQCGRIQALLYLEDLGGDKAPRVAPYTTAMDNITDLSMIEPSDISRHQQHSTLSTDSTGNLRPEYICAVELETWKKNEEAKFRVWLREQEAARMKTLNAEYTAKEVTRQREFAEKMKSLAALETRLKKKATELEQREIRILAAEDSIAKEKEGELYEPLPHQSVLLSVNDAADGFTMQDVPVCWGEEYFYNISVAQKRLVTDHEHALRLQAEKTKIANRRVSEAEERIKELQQKVKDAEESANKAHSTLRSSNMVQLQADVKVLKHQLEQAAHRELLLAKSRDHFRAAVRQFCNQLDKQNVEVEEESGSESESNSESSSPGDESERIRRLEAQKQSLLDTGVYAAKDATIQALNEQIARARDWRT</sequence>
<evidence type="ECO:0000313" key="3">
    <source>
        <dbReference type="EMBL" id="KAF4701081.1"/>
    </source>
</evidence>
<dbReference type="AlphaFoldDB" id="A0A7J6PZE8"/>
<keyword evidence="1" id="KW-0175">Coiled coil</keyword>
<organism evidence="3 4">
    <name type="scientific">Perkinsus olseni</name>
    <name type="common">Perkinsus atlanticus</name>
    <dbReference type="NCBI Taxonomy" id="32597"/>
    <lineage>
        <taxon>Eukaryota</taxon>
        <taxon>Sar</taxon>
        <taxon>Alveolata</taxon>
        <taxon>Perkinsozoa</taxon>
        <taxon>Perkinsea</taxon>
        <taxon>Perkinsida</taxon>
        <taxon>Perkinsidae</taxon>
        <taxon>Perkinsus</taxon>
    </lineage>
</organism>
<evidence type="ECO:0000256" key="1">
    <source>
        <dbReference type="SAM" id="Coils"/>
    </source>
</evidence>
<dbReference type="Proteomes" id="UP000553632">
    <property type="component" value="Unassembled WGS sequence"/>
</dbReference>
<comment type="caution">
    <text evidence="3">The sequence shown here is derived from an EMBL/GenBank/DDBJ whole genome shotgun (WGS) entry which is preliminary data.</text>
</comment>
<name>A0A7J6PZE8_PEROL</name>
<evidence type="ECO:0000313" key="4">
    <source>
        <dbReference type="Proteomes" id="UP000553632"/>
    </source>
</evidence>
<proteinExistence type="predicted"/>
<dbReference type="PANTHER" id="PTHR21574:SF0">
    <property type="entry name" value="CENTROSOMAL PROTEIN OF 120 KDA"/>
    <property type="match status" value="1"/>
</dbReference>
<accession>A0A7J6PZE8</accession>
<feature type="compositionally biased region" description="Low complexity" evidence="2">
    <location>
        <begin position="473"/>
        <end position="484"/>
    </location>
</feature>
<dbReference type="PANTHER" id="PTHR21574">
    <property type="entry name" value="CENTROSOMAL PROTEIN OF 120 KDA"/>
    <property type="match status" value="1"/>
</dbReference>
<gene>
    <name evidence="3" type="ORF">FOZ63_028753</name>
</gene>
<dbReference type="InterPro" id="IPR039893">
    <property type="entry name" value="CEP120-like"/>
</dbReference>
<evidence type="ECO:0000256" key="2">
    <source>
        <dbReference type="SAM" id="MobiDB-lite"/>
    </source>
</evidence>
<reference evidence="3 4" key="1">
    <citation type="submission" date="2020-04" db="EMBL/GenBank/DDBJ databases">
        <title>Perkinsus olseni comparative genomics.</title>
        <authorList>
            <person name="Bogema D.R."/>
        </authorList>
    </citation>
    <scope>NUCLEOTIDE SEQUENCE [LARGE SCALE GENOMIC DNA]</scope>
    <source>
        <strain evidence="3 4">ATCC PRA-207</strain>
    </source>
</reference>
<dbReference type="GO" id="GO:0010564">
    <property type="term" value="P:regulation of cell cycle process"/>
    <property type="evidence" value="ECO:0007669"/>
    <property type="project" value="TreeGrafter"/>
</dbReference>
<protein>
    <submittedName>
        <fullName evidence="3">Uncharacterized protein</fullName>
    </submittedName>
</protein>
<feature type="region of interest" description="Disordered" evidence="2">
    <location>
        <begin position="463"/>
        <end position="494"/>
    </location>
</feature>
<keyword evidence="4" id="KW-1185">Reference proteome</keyword>